<keyword evidence="5" id="KW-0812">Transmembrane</keyword>
<dbReference type="PRINTS" id="PR00463">
    <property type="entry name" value="EP450I"/>
</dbReference>
<dbReference type="InterPro" id="IPR001128">
    <property type="entry name" value="Cyt_P450"/>
</dbReference>
<dbReference type="AlphaFoldDB" id="A0AAJ0B7M2"/>
<dbReference type="Gene3D" id="1.10.630.10">
    <property type="entry name" value="Cytochrome P450"/>
    <property type="match status" value="1"/>
</dbReference>
<dbReference type="InterPro" id="IPR002401">
    <property type="entry name" value="Cyt_P450_E_grp-I"/>
</dbReference>
<keyword evidence="1 4" id="KW-0349">Heme</keyword>
<gene>
    <name evidence="6" type="ORF">QBC47DRAFT_327162</name>
</gene>
<dbReference type="PRINTS" id="PR00385">
    <property type="entry name" value="P450"/>
</dbReference>
<proteinExistence type="predicted"/>
<evidence type="ECO:0000256" key="1">
    <source>
        <dbReference type="ARBA" id="ARBA00022617"/>
    </source>
</evidence>
<dbReference type="Proteomes" id="UP001239445">
    <property type="component" value="Unassembled WGS sequence"/>
</dbReference>
<dbReference type="InterPro" id="IPR050121">
    <property type="entry name" value="Cytochrome_P450_monoxygenase"/>
</dbReference>
<evidence type="ECO:0000313" key="6">
    <source>
        <dbReference type="EMBL" id="KAK1753166.1"/>
    </source>
</evidence>
<comment type="caution">
    <text evidence="6">The sequence shown here is derived from an EMBL/GenBank/DDBJ whole genome shotgun (WGS) entry which is preliminary data.</text>
</comment>
<dbReference type="PANTHER" id="PTHR24305:SF168">
    <property type="entry name" value="P450, PUTATIVE (EUROFUNG)-RELATED"/>
    <property type="match status" value="1"/>
</dbReference>
<dbReference type="GO" id="GO:0016705">
    <property type="term" value="F:oxidoreductase activity, acting on paired donors, with incorporation or reduction of molecular oxygen"/>
    <property type="evidence" value="ECO:0007669"/>
    <property type="project" value="InterPro"/>
</dbReference>
<name>A0AAJ0B7M2_9PEZI</name>
<evidence type="ECO:0000256" key="2">
    <source>
        <dbReference type="ARBA" id="ARBA00022723"/>
    </source>
</evidence>
<dbReference type="GO" id="GO:0004497">
    <property type="term" value="F:monooxygenase activity"/>
    <property type="evidence" value="ECO:0007669"/>
    <property type="project" value="InterPro"/>
</dbReference>
<dbReference type="PANTHER" id="PTHR24305">
    <property type="entry name" value="CYTOCHROME P450"/>
    <property type="match status" value="1"/>
</dbReference>
<dbReference type="SUPFAM" id="SSF48264">
    <property type="entry name" value="Cytochrome P450"/>
    <property type="match status" value="1"/>
</dbReference>
<dbReference type="GO" id="GO:0005506">
    <property type="term" value="F:iron ion binding"/>
    <property type="evidence" value="ECO:0007669"/>
    <property type="project" value="InterPro"/>
</dbReference>
<keyword evidence="7" id="KW-1185">Reference proteome</keyword>
<comment type="cofactor">
    <cofactor evidence="4">
        <name>heme</name>
        <dbReference type="ChEBI" id="CHEBI:30413"/>
    </cofactor>
</comment>
<feature type="binding site" description="axial binding residue" evidence="4">
    <location>
        <position position="454"/>
    </location>
    <ligand>
        <name>heme</name>
        <dbReference type="ChEBI" id="CHEBI:30413"/>
    </ligand>
    <ligandPart>
        <name>Fe</name>
        <dbReference type="ChEBI" id="CHEBI:18248"/>
    </ligandPart>
</feature>
<organism evidence="6 7">
    <name type="scientific">Echria macrotheca</name>
    <dbReference type="NCBI Taxonomy" id="438768"/>
    <lineage>
        <taxon>Eukaryota</taxon>
        <taxon>Fungi</taxon>
        <taxon>Dikarya</taxon>
        <taxon>Ascomycota</taxon>
        <taxon>Pezizomycotina</taxon>
        <taxon>Sordariomycetes</taxon>
        <taxon>Sordariomycetidae</taxon>
        <taxon>Sordariales</taxon>
        <taxon>Schizotheciaceae</taxon>
        <taxon>Echria</taxon>
    </lineage>
</organism>
<dbReference type="Pfam" id="PF00067">
    <property type="entry name" value="p450"/>
    <property type="match status" value="1"/>
</dbReference>
<dbReference type="GO" id="GO:0020037">
    <property type="term" value="F:heme binding"/>
    <property type="evidence" value="ECO:0007669"/>
    <property type="project" value="InterPro"/>
</dbReference>
<dbReference type="EMBL" id="MU839838">
    <property type="protein sequence ID" value="KAK1753166.1"/>
    <property type="molecule type" value="Genomic_DNA"/>
</dbReference>
<feature type="transmembrane region" description="Helical" evidence="5">
    <location>
        <begin position="12"/>
        <end position="30"/>
    </location>
</feature>
<sequence length="510" mass="57108">MAVLETLGELRWLVLGGLVVAYLARTLYAYNRLRHFKGPWGVGISEFSHTRRILTMTAYTWYEEVCAKYGPLARIGPNSLVTANPEVWAHVHTTPGYKKTDWFYQAARFEYQRDNIFTQTNTEKHDIRRKQIAPGYSGRENAELEASVDRHVKTLIDLLRTKYLSTDHRVIPVDLSKKIQYLTLDIISTIGFGRSFGMLEADSDVDGILAASESGLLLGNTFMAIGLAWLRQAPIIGPVLTAKPEDASGIGRMVGLCYRWADERWAVRATDKRLDMLGSFIKHGLSREDLRSELIEQIIAGSDTTASALRGILLYLMTNPRVYLKLRAEIDAAVADGRAPVSTQGVVSSAAVKQLPYMQVVIREAMRVWPPVVNLFPHDVPPGGDRITVDGTTYFVPGGTEIGTSMQGMMHDAAVFGEDAKAFRPERWFEADKDRLARMTRTADLVFGHGRWSCLGKPIAQLELGKTIFELLRHFDLAPINPTSPWQLKSPLGLFLVEKQFVQVTAREVK</sequence>
<protein>
    <submittedName>
        <fullName evidence="6">Pisatin demethylase</fullName>
    </submittedName>
</protein>
<dbReference type="InterPro" id="IPR036396">
    <property type="entry name" value="Cyt_P450_sf"/>
</dbReference>
<keyword evidence="5" id="KW-0472">Membrane</keyword>
<evidence type="ECO:0000256" key="5">
    <source>
        <dbReference type="SAM" id="Phobius"/>
    </source>
</evidence>
<reference evidence="6" key="1">
    <citation type="submission" date="2023-06" db="EMBL/GenBank/DDBJ databases">
        <title>Genome-scale phylogeny and comparative genomics of the fungal order Sordariales.</title>
        <authorList>
            <consortium name="Lawrence Berkeley National Laboratory"/>
            <person name="Hensen N."/>
            <person name="Bonometti L."/>
            <person name="Westerberg I."/>
            <person name="Brannstrom I.O."/>
            <person name="Guillou S."/>
            <person name="Cros-Aarteil S."/>
            <person name="Calhoun S."/>
            <person name="Haridas S."/>
            <person name="Kuo A."/>
            <person name="Mondo S."/>
            <person name="Pangilinan J."/>
            <person name="Riley R."/>
            <person name="Labutti K."/>
            <person name="Andreopoulos B."/>
            <person name="Lipzen A."/>
            <person name="Chen C."/>
            <person name="Yanf M."/>
            <person name="Daum C."/>
            <person name="Ng V."/>
            <person name="Clum A."/>
            <person name="Steindorff A."/>
            <person name="Ohm R."/>
            <person name="Martin F."/>
            <person name="Silar P."/>
            <person name="Natvig D."/>
            <person name="Lalanne C."/>
            <person name="Gautier V."/>
            <person name="Ament-Velasquez S.L."/>
            <person name="Kruys A."/>
            <person name="Hutchinson M.I."/>
            <person name="Powell A.J."/>
            <person name="Barry K."/>
            <person name="Miller A.N."/>
            <person name="Grigoriev I.V."/>
            <person name="Debuchy R."/>
            <person name="Gladieux P."/>
            <person name="Thoren M.H."/>
            <person name="Johannesson H."/>
        </authorList>
    </citation>
    <scope>NUCLEOTIDE SEQUENCE</scope>
    <source>
        <strain evidence="6">PSN4</strain>
    </source>
</reference>
<keyword evidence="5" id="KW-1133">Transmembrane helix</keyword>
<keyword evidence="3 4" id="KW-0408">Iron</keyword>
<evidence type="ECO:0000256" key="4">
    <source>
        <dbReference type="PIRSR" id="PIRSR602401-1"/>
    </source>
</evidence>
<dbReference type="CDD" id="cd11060">
    <property type="entry name" value="CYP57A1-like"/>
    <property type="match status" value="1"/>
</dbReference>
<keyword evidence="2 4" id="KW-0479">Metal-binding</keyword>
<evidence type="ECO:0000256" key="3">
    <source>
        <dbReference type="ARBA" id="ARBA00023004"/>
    </source>
</evidence>
<accession>A0AAJ0B7M2</accession>
<evidence type="ECO:0000313" key="7">
    <source>
        <dbReference type="Proteomes" id="UP001239445"/>
    </source>
</evidence>